<evidence type="ECO:0000256" key="1">
    <source>
        <dbReference type="ARBA" id="ARBA00022741"/>
    </source>
</evidence>
<dbReference type="InterPro" id="IPR000330">
    <property type="entry name" value="SNF2_N"/>
</dbReference>
<evidence type="ECO:0000313" key="7">
    <source>
        <dbReference type="Proteomes" id="UP000710440"/>
    </source>
</evidence>
<keyword evidence="3" id="KW-0067">ATP-binding</keyword>
<sequence>MNEFESKLILHEPDDTSVGPSDTQVFLNRLAAASQATELITLAADEAETEPERTAEAEVDDVKGRMSLSADAPPYNTACEELALDPLSPVLVVPSNMMQACTTLKKWQVTGTCWMLRQEASPVAGGILADACGTGKTTSTITLLWYASIRAAKYPMHTHKPTLILCHSALVDTWLTELTASSITLDVATPSDLKGKRRRADDEPSPTPSKKLKRNPLDGDMLRWPIGVATFERLPSLRVARRDLLRFVDSVEQQITLLEEAEANALASDEEEDDPNHSYWVEAAATLRGKSTDP</sequence>
<dbReference type="GO" id="GO:0006281">
    <property type="term" value="P:DNA repair"/>
    <property type="evidence" value="ECO:0007669"/>
    <property type="project" value="TreeGrafter"/>
</dbReference>
<reference evidence="6 7" key="1">
    <citation type="submission" date="2021-02" db="EMBL/GenBank/DDBJ databases">
        <title>Pan-genome distribution and transcriptional activeness of fungal secondary metabolism genes in Aspergillus section Fumigati.</title>
        <authorList>
            <person name="Takahashi H."/>
            <person name="Umemura M."/>
            <person name="Ninomiya A."/>
            <person name="Kusuya Y."/>
            <person name="Urayama S."/>
            <person name="Shimizu M."/>
            <person name="Watanabe A."/>
            <person name="Kamei K."/>
            <person name="Yaguchi T."/>
            <person name="Hagiwara D."/>
        </authorList>
    </citation>
    <scope>NUCLEOTIDE SEQUENCE [LARGE SCALE GENOMIC DNA]</scope>
    <source>
        <strain evidence="6 7">IFM 47045</strain>
    </source>
</reference>
<feature type="domain" description="SNF2 N-terminal" evidence="5">
    <location>
        <begin position="108"/>
        <end position="182"/>
    </location>
</feature>
<organism evidence="6 7">
    <name type="scientific">Aspergillus viridinutans</name>
    <dbReference type="NCBI Taxonomy" id="75553"/>
    <lineage>
        <taxon>Eukaryota</taxon>
        <taxon>Fungi</taxon>
        <taxon>Dikarya</taxon>
        <taxon>Ascomycota</taxon>
        <taxon>Pezizomycotina</taxon>
        <taxon>Eurotiomycetes</taxon>
        <taxon>Eurotiomycetidae</taxon>
        <taxon>Eurotiales</taxon>
        <taxon>Aspergillaceae</taxon>
        <taxon>Aspergillus</taxon>
        <taxon>Aspergillus subgen. Fumigati</taxon>
    </lineage>
</organism>
<dbReference type="AlphaFoldDB" id="A0A9P3C551"/>
<protein>
    <recommendedName>
        <fullName evidence="5">SNF2 N-terminal domain-containing protein</fullName>
    </recommendedName>
</protein>
<feature type="compositionally biased region" description="Basic and acidic residues" evidence="4">
    <location>
        <begin position="1"/>
        <end position="14"/>
    </location>
</feature>
<keyword evidence="1" id="KW-0547">Nucleotide-binding</keyword>
<keyword evidence="2" id="KW-0378">Hydrolase</keyword>
<name>A0A9P3C551_ASPVI</name>
<dbReference type="GO" id="GO:0005524">
    <property type="term" value="F:ATP binding"/>
    <property type="evidence" value="ECO:0007669"/>
    <property type="project" value="UniProtKB-KW"/>
</dbReference>
<feature type="region of interest" description="Disordered" evidence="4">
    <location>
        <begin position="1"/>
        <end position="20"/>
    </location>
</feature>
<evidence type="ECO:0000256" key="3">
    <source>
        <dbReference type="ARBA" id="ARBA00022840"/>
    </source>
</evidence>
<dbReference type="Pfam" id="PF00176">
    <property type="entry name" value="SNF2-rel_dom"/>
    <property type="match status" value="1"/>
</dbReference>
<dbReference type="InterPro" id="IPR038718">
    <property type="entry name" value="SNF2-like_sf"/>
</dbReference>
<evidence type="ECO:0000256" key="4">
    <source>
        <dbReference type="SAM" id="MobiDB-lite"/>
    </source>
</evidence>
<dbReference type="GO" id="GO:0008094">
    <property type="term" value="F:ATP-dependent activity, acting on DNA"/>
    <property type="evidence" value="ECO:0007669"/>
    <property type="project" value="TreeGrafter"/>
</dbReference>
<dbReference type="PANTHER" id="PTHR45626">
    <property type="entry name" value="TRANSCRIPTION TERMINATION FACTOR 2-RELATED"/>
    <property type="match status" value="1"/>
</dbReference>
<dbReference type="GO" id="GO:0005634">
    <property type="term" value="C:nucleus"/>
    <property type="evidence" value="ECO:0007669"/>
    <property type="project" value="TreeGrafter"/>
</dbReference>
<accession>A0A9P3C551</accession>
<dbReference type="SUPFAM" id="SSF52540">
    <property type="entry name" value="P-loop containing nucleoside triphosphate hydrolases"/>
    <property type="match status" value="1"/>
</dbReference>
<comment type="caution">
    <text evidence="6">The sequence shown here is derived from an EMBL/GenBank/DDBJ whole genome shotgun (WGS) entry which is preliminary data.</text>
</comment>
<gene>
    <name evidence="6" type="ORF">Aspvir_003445</name>
</gene>
<dbReference type="OrthoDB" id="2117591at2759"/>
<keyword evidence="7" id="KW-1185">Reference proteome</keyword>
<dbReference type="GeneID" id="66931427"/>
<evidence type="ECO:0000256" key="2">
    <source>
        <dbReference type="ARBA" id="ARBA00022801"/>
    </source>
</evidence>
<dbReference type="InterPro" id="IPR050628">
    <property type="entry name" value="SNF2_RAD54_helicase_TF"/>
</dbReference>
<dbReference type="InterPro" id="IPR027417">
    <property type="entry name" value="P-loop_NTPase"/>
</dbReference>
<proteinExistence type="predicted"/>
<dbReference type="GO" id="GO:0016787">
    <property type="term" value="F:hydrolase activity"/>
    <property type="evidence" value="ECO:0007669"/>
    <property type="project" value="UniProtKB-KW"/>
</dbReference>
<evidence type="ECO:0000313" key="6">
    <source>
        <dbReference type="EMBL" id="GIK07777.1"/>
    </source>
</evidence>
<dbReference type="Proteomes" id="UP000710440">
    <property type="component" value="Unassembled WGS sequence"/>
</dbReference>
<dbReference type="Gene3D" id="3.40.50.10810">
    <property type="entry name" value="Tandem AAA-ATPase domain"/>
    <property type="match status" value="1"/>
</dbReference>
<dbReference type="EMBL" id="BOPL01000015">
    <property type="protein sequence ID" value="GIK07777.1"/>
    <property type="molecule type" value="Genomic_DNA"/>
</dbReference>
<feature type="region of interest" description="Disordered" evidence="4">
    <location>
        <begin position="192"/>
        <end position="216"/>
    </location>
</feature>
<evidence type="ECO:0000259" key="5">
    <source>
        <dbReference type="Pfam" id="PF00176"/>
    </source>
</evidence>
<dbReference type="RefSeq" id="XP_043130963.1">
    <property type="nucleotide sequence ID" value="XM_043275028.1"/>
</dbReference>